<evidence type="ECO:0000313" key="2">
    <source>
        <dbReference type="EMBL" id="WSB66545.1"/>
    </source>
</evidence>
<feature type="signal peptide" evidence="1">
    <location>
        <begin position="1"/>
        <end position="34"/>
    </location>
</feature>
<organism evidence="2 3">
    <name type="scientific">Streptomyces decoyicus</name>
    <dbReference type="NCBI Taxonomy" id="249567"/>
    <lineage>
        <taxon>Bacteria</taxon>
        <taxon>Bacillati</taxon>
        <taxon>Actinomycetota</taxon>
        <taxon>Actinomycetes</taxon>
        <taxon>Kitasatosporales</taxon>
        <taxon>Streptomycetaceae</taxon>
        <taxon>Streptomyces</taxon>
    </lineage>
</organism>
<proteinExistence type="predicted"/>
<gene>
    <name evidence="2" type="ORF">OG863_00245</name>
</gene>
<protein>
    <submittedName>
        <fullName evidence="2">Uncharacterized protein</fullName>
    </submittedName>
</protein>
<keyword evidence="1" id="KW-0732">Signal</keyword>
<evidence type="ECO:0000256" key="1">
    <source>
        <dbReference type="SAM" id="SignalP"/>
    </source>
</evidence>
<keyword evidence="3" id="KW-1185">Reference proteome</keyword>
<feature type="chain" id="PRO_5047274754" evidence="1">
    <location>
        <begin position="35"/>
        <end position="166"/>
    </location>
</feature>
<reference evidence="2 3" key="1">
    <citation type="submission" date="2022-10" db="EMBL/GenBank/DDBJ databases">
        <title>The complete genomes of actinobacterial strains from the NBC collection.</title>
        <authorList>
            <person name="Joergensen T.S."/>
            <person name="Alvarez Arevalo M."/>
            <person name="Sterndorff E.B."/>
            <person name="Faurdal D."/>
            <person name="Vuksanovic O."/>
            <person name="Mourched A.-S."/>
            <person name="Charusanti P."/>
            <person name="Shaw S."/>
            <person name="Blin K."/>
            <person name="Weber T."/>
        </authorList>
    </citation>
    <scope>NUCLEOTIDE SEQUENCE [LARGE SCALE GENOMIC DNA]</scope>
    <source>
        <strain evidence="2 3">NBC 01774</strain>
    </source>
</reference>
<dbReference type="Proteomes" id="UP001344251">
    <property type="component" value="Chromosome"/>
</dbReference>
<dbReference type="EMBL" id="CP109106">
    <property type="protein sequence ID" value="WSB66545.1"/>
    <property type="molecule type" value="Genomic_DNA"/>
</dbReference>
<name>A0ABZ1F8I2_9ACTN</name>
<evidence type="ECO:0000313" key="3">
    <source>
        <dbReference type="Proteomes" id="UP001344251"/>
    </source>
</evidence>
<accession>A0ABZ1F8I2</accession>
<dbReference type="RefSeq" id="WP_326615658.1">
    <property type="nucleotide sequence ID" value="NZ_CP109106.1"/>
</dbReference>
<sequence>MSAGTANRYQRAAAMALSSGAVIASLVAAPGAQAAPTHETGDTSVGAQKIVGKHKWGKWTKAGFGQVKCRFYIALSVSKKTASAAGRGHCKREQAQVVVAAITVNNQKIKHTVKRGGFWGHKDVYTKAVKAKNRKGKQTFCAFGWVNHPMDELNVKRSSAKVCIKR</sequence>